<dbReference type="Gene3D" id="3.30.300.20">
    <property type="match status" value="1"/>
</dbReference>
<dbReference type="InterPro" id="IPR000238">
    <property type="entry name" value="RbfA"/>
</dbReference>
<dbReference type="InterPro" id="IPR020053">
    <property type="entry name" value="Ribosome-bd_factorA_CS"/>
</dbReference>
<dbReference type="SUPFAM" id="SSF89919">
    <property type="entry name" value="Ribosome-binding factor A, RbfA"/>
    <property type="match status" value="1"/>
</dbReference>
<sequence length="123" mass="14199">MKKVTHEIEDLDFAGQTERQVKIGLQIRALAQDFFQKESSGVSLITVTKADISRDLERSNIYITVLPESKEAQALSFAKRMRSDLRTVLKNKLRIRKIPNVEIKLDEGEKARQIMDTLLREKK</sequence>
<dbReference type="InterPro" id="IPR015946">
    <property type="entry name" value="KH_dom-like_a/b"/>
</dbReference>
<dbReference type="AlphaFoldDB" id="A0A644T840"/>
<gene>
    <name evidence="1" type="primary">rbfA_3</name>
    <name evidence="1" type="ORF">SDC9_07970</name>
</gene>
<dbReference type="EMBL" id="VSSQ01000017">
    <property type="protein sequence ID" value="MPL62352.1"/>
    <property type="molecule type" value="Genomic_DNA"/>
</dbReference>
<evidence type="ECO:0000313" key="1">
    <source>
        <dbReference type="EMBL" id="MPL62352.1"/>
    </source>
</evidence>
<dbReference type="PROSITE" id="PS01319">
    <property type="entry name" value="RBFA"/>
    <property type="match status" value="1"/>
</dbReference>
<comment type="caution">
    <text evidence="1">The sequence shown here is derived from an EMBL/GenBank/DDBJ whole genome shotgun (WGS) entry which is preliminary data.</text>
</comment>
<dbReference type="GO" id="GO:0006364">
    <property type="term" value="P:rRNA processing"/>
    <property type="evidence" value="ECO:0007669"/>
    <property type="project" value="InterPro"/>
</dbReference>
<dbReference type="Pfam" id="PF02033">
    <property type="entry name" value="RBFA"/>
    <property type="match status" value="1"/>
</dbReference>
<reference evidence="1" key="1">
    <citation type="submission" date="2019-08" db="EMBL/GenBank/DDBJ databases">
        <authorList>
            <person name="Kucharzyk K."/>
            <person name="Murdoch R.W."/>
            <person name="Higgins S."/>
            <person name="Loffler F."/>
        </authorList>
    </citation>
    <scope>NUCLEOTIDE SEQUENCE</scope>
</reference>
<proteinExistence type="predicted"/>
<name>A0A644T840_9ZZZZ</name>
<accession>A0A644T840</accession>
<protein>
    <submittedName>
        <fullName evidence="1">Ribosome-binding factor A</fullName>
    </submittedName>
</protein>
<dbReference type="InterPro" id="IPR023799">
    <property type="entry name" value="RbfA_dom_sf"/>
</dbReference>
<organism evidence="1">
    <name type="scientific">bioreactor metagenome</name>
    <dbReference type="NCBI Taxonomy" id="1076179"/>
    <lineage>
        <taxon>unclassified sequences</taxon>
        <taxon>metagenomes</taxon>
        <taxon>ecological metagenomes</taxon>
    </lineage>
</organism>